<dbReference type="AlphaFoldDB" id="A0A154IS82"/>
<accession>A0A154IS82</accession>
<proteinExistence type="predicted"/>
<sequence>MSNRDHQPLKFTCRNCGSTIGITFDVQGADSLDTVALAAMLSSKNKRKPPKLNQGVRHRVTGATEVEGESPFKPGIDFVDLHLDFPVVFGEYEMGNTPYMQASMRSGAERAAFHRDRLGLVNAQYKKYPQVIKLIGMYNSGFHGPFAVLARKSFKVEVRSKRLEDINAALYTVVSHYVLPFTLPDTSQGASRKFTHTVLDLLQSKREATGAFLQKLYDTEYLVGLQRDCLKIYKPIFHAEMPLRPALFLDLDPSYVEGQVPMRVSTNDFEEYKEVYKDMAEIYSRQLVLVAGINNLIKRGDHDAFASGVWVTAKGKDQAPDGLEDYADVALGNKPRFLDDPWFTLDPVAQDNKLRNGIAHAKIDYNEVTQKITYYPKLEGMQRASKEEIFLLDYMRRMLALFREVHRLHHLIKCLNYAILLEPGASLIKKPPGV</sequence>
<organism evidence="1">
    <name type="scientific">Rhizobium leguminosarum</name>
    <dbReference type="NCBI Taxonomy" id="384"/>
    <lineage>
        <taxon>Bacteria</taxon>
        <taxon>Pseudomonadati</taxon>
        <taxon>Pseudomonadota</taxon>
        <taxon>Alphaproteobacteria</taxon>
        <taxon>Hyphomicrobiales</taxon>
        <taxon>Rhizobiaceae</taxon>
        <taxon>Rhizobium/Agrobacterium group</taxon>
        <taxon>Rhizobium</taxon>
    </lineage>
</organism>
<name>A0A154IS82_RHILE</name>
<reference evidence="1" key="1">
    <citation type="submission" date="2016-03" db="EMBL/GenBank/DDBJ databases">
        <title>Microsymbionts genomes from the relict species Vavilovia formosa.</title>
        <authorList>
            <person name="Chirak E."/>
            <person name="Kimeklis A."/>
            <person name="Kopat V."/>
            <person name="Andronov E."/>
        </authorList>
    </citation>
    <scope>NUCLEOTIDE SEQUENCE [LARGE SCALE GENOMIC DNA]</scope>
    <source>
        <strain evidence="1">Vaf12</strain>
    </source>
</reference>
<comment type="caution">
    <text evidence="1">The sequence shown here is derived from an EMBL/GenBank/DDBJ whole genome shotgun (WGS) entry which is preliminary data.</text>
</comment>
<dbReference type="EMBL" id="LVYU01000001">
    <property type="protein sequence ID" value="KZB03447.1"/>
    <property type="molecule type" value="Genomic_DNA"/>
</dbReference>
<evidence type="ECO:0000313" key="1">
    <source>
        <dbReference type="EMBL" id="KZB03447.1"/>
    </source>
</evidence>
<gene>
    <name evidence="1" type="ORF">A4A59_00245</name>
</gene>
<protein>
    <submittedName>
        <fullName evidence="1">Uncharacterized protein</fullName>
    </submittedName>
</protein>